<keyword evidence="3" id="KW-1185">Reference proteome</keyword>
<gene>
    <name evidence="2" type="ORF">AWC07_21635</name>
</gene>
<proteinExistence type="predicted"/>
<accession>A0A1X1W1P7</accession>
<evidence type="ECO:0000313" key="2">
    <source>
        <dbReference type="EMBL" id="ORV80134.1"/>
    </source>
</evidence>
<dbReference type="EMBL" id="LQOX01000006">
    <property type="protein sequence ID" value="ORV80134.1"/>
    <property type="molecule type" value="Genomic_DNA"/>
</dbReference>
<dbReference type="AlphaFoldDB" id="A0A1X1W1P7"/>
<name>A0A1X1W1P7_MYCGS</name>
<dbReference type="PANTHER" id="PTHR40257:SF1">
    <property type="entry name" value="DUF1330 DOMAIN-CONTAINING PROTEIN"/>
    <property type="match status" value="1"/>
</dbReference>
<dbReference type="Proteomes" id="UP000193738">
    <property type="component" value="Unassembled WGS sequence"/>
</dbReference>
<reference evidence="2 3" key="1">
    <citation type="submission" date="2016-01" db="EMBL/GenBank/DDBJ databases">
        <title>The new phylogeny of the genus Mycobacterium.</title>
        <authorList>
            <person name="Tarcisio F."/>
            <person name="Conor M."/>
            <person name="Antonella G."/>
            <person name="Elisabetta G."/>
            <person name="Giulia F.S."/>
            <person name="Sara T."/>
            <person name="Anna F."/>
            <person name="Clotilde B."/>
            <person name="Roberto B."/>
            <person name="Veronica D.S."/>
            <person name="Fabio R."/>
            <person name="Monica P."/>
            <person name="Olivier J."/>
            <person name="Enrico T."/>
            <person name="Nicola S."/>
        </authorList>
    </citation>
    <scope>NUCLEOTIDE SEQUENCE [LARGE SCALE GENOMIC DNA]</scope>
    <source>
        <strain evidence="2 3">DSM 43505</strain>
    </source>
</reference>
<sequence length="128" mass="14022">MASIEPSPAQRTTLIKTAVNNPEPVVMINLLQFGPDGAASYQRYAKEVQPYLDSVEATVVYAGDASHVVAGDIDRPWWDAIVVVRYPSRAAFVAMVTNPGYHENAHVHRAAALESTHLIATEPWPLNQ</sequence>
<evidence type="ECO:0000259" key="1">
    <source>
        <dbReference type="Pfam" id="PF07045"/>
    </source>
</evidence>
<dbReference type="Pfam" id="PF07045">
    <property type="entry name" value="DUF1330"/>
    <property type="match status" value="1"/>
</dbReference>
<dbReference type="PANTHER" id="PTHR40257">
    <property type="match status" value="1"/>
</dbReference>
<dbReference type="STRING" id="1777.AWC07_21635"/>
<dbReference type="InterPro" id="IPR010753">
    <property type="entry name" value="DUF1330"/>
</dbReference>
<dbReference type="InterPro" id="IPR011008">
    <property type="entry name" value="Dimeric_a/b-barrel"/>
</dbReference>
<comment type="caution">
    <text evidence="2">The sequence shown here is derived from an EMBL/GenBank/DDBJ whole genome shotgun (WGS) entry which is preliminary data.</text>
</comment>
<feature type="domain" description="DUF1330" evidence="1">
    <location>
        <begin position="38"/>
        <end position="115"/>
    </location>
</feature>
<dbReference type="SUPFAM" id="SSF54909">
    <property type="entry name" value="Dimeric alpha+beta barrel"/>
    <property type="match status" value="1"/>
</dbReference>
<dbReference type="RefSeq" id="WP_036412341.1">
    <property type="nucleotide sequence ID" value="NZ_LQOX01000006.1"/>
</dbReference>
<organism evidence="2 3">
    <name type="scientific">Mycobacterium gastri</name>
    <dbReference type="NCBI Taxonomy" id="1777"/>
    <lineage>
        <taxon>Bacteria</taxon>
        <taxon>Bacillati</taxon>
        <taxon>Actinomycetota</taxon>
        <taxon>Actinomycetes</taxon>
        <taxon>Mycobacteriales</taxon>
        <taxon>Mycobacteriaceae</taxon>
        <taxon>Mycobacterium</taxon>
    </lineage>
</organism>
<evidence type="ECO:0000313" key="3">
    <source>
        <dbReference type="Proteomes" id="UP000193738"/>
    </source>
</evidence>
<protein>
    <recommendedName>
        <fullName evidence="1">DUF1330 domain-containing protein</fullName>
    </recommendedName>
</protein>
<dbReference type="Gene3D" id="3.30.70.100">
    <property type="match status" value="1"/>
</dbReference>